<evidence type="ECO:0000259" key="5">
    <source>
        <dbReference type="Pfam" id="PF02057"/>
    </source>
</evidence>
<evidence type="ECO:0000313" key="8">
    <source>
        <dbReference type="Proteomes" id="UP000033483"/>
    </source>
</evidence>
<organism evidence="7 8">
    <name type="scientific">Thielaviopsis punctulata</name>
    <dbReference type="NCBI Taxonomy" id="72032"/>
    <lineage>
        <taxon>Eukaryota</taxon>
        <taxon>Fungi</taxon>
        <taxon>Dikarya</taxon>
        <taxon>Ascomycota</taxon>
        <taxon>Pezizomycotina</taxon>
        <taxon>Sordariomycetes</taxon>
        <taxon>Hypocreomycetidae</taxon>
        <taxon>Microascales</taxon>
        <taxon>Ceratocystidaceae</taxon>
        <taxon>Thielaviopsis</taxon>
    </lineage>
</organism>
<comment type="caution">
    <text evidence="7">The sequence shown here is derived from an EMBL/GenBank/DDBJ whole genome shotgun (WGS) entry which is preliminary data.</text>
</comment>
<evidence type="ECO:0000256" key="1">
    <source>
        <dbReference type="ARBA" id="ARBA00005382"/>
    </source>
</evidence>
<dbReference type="SUPFAM" id="SSF51445">
    <property type="entry name" value="(Trans)glycosidases"/>
    <property type="match status" value="1"/>
</dbReference>
<evidence type="ECO:0000259" key="6">
    <source>
        <dbReference type="Pfam" id="PF17189"/>
    </source>
</evidence>
<comment type="similarity">
    <text evidence="1">Belongs to the glycosyl hydrolase 30 family.</text>
</comment>
<dbReference type="InterPro" id="IPR033452">
    <property type="entry name" value="GH30_C"/>
</dbReference>
<evidence type="ECO:0000256" key="4">
    <source>
        <dbReference type="SAM" id="SignalP"/>
    </source>
</evidence>
<dbReference type="OrthoDB" id="2012278at2759"/>
<gene>
    <name evidence="7" type="ORF">TD95_000415</name>
</gene>
<dbReference type="GO" id="GO:0016020">
    <property type="term" value="C:membrane"/>
    <property type="evidence" value="ECO:0007669"/>
    <property type="project" value="GOC"/>
</dbReference>
<feature type="chain" id="PRO_5002482712" evidence="4">
    <location>
        <begin position="18"/>
        <end position="481"/>
    </location>
</feature>
<dbReference type="PANTHER" id="PTHR11069">
    <property type="entry name" value="GLUCOSYLCERAMIDASE"/>
    <property type="match status" value="1"/>
</dbReference>
<dbReference type="InterPro" id="IPR049161">
    <property type="entry name" value="GH59_cat"/>
</dbReference>
<keyword evidence="3" id="KW-0378">Hydrolase</keyword>
<reference evidence="7 8" key="1">
    <citation type="submission" date="2015-03" db="EMBL/GenBank/DDBJ databases">
        <authorList>
            <person name="Radwan O."/>
            <person name="Al-Naeli F.A."/>
            <person name="Rendon G.A."/>
            <person name="Fields C."/>
        </authorList>
    </citation>
    <scope>NUCLEOTIDE SEQUENCE [LARGE SCALE GENOMIC DNA]</scope>
    <source>
        <strain evidence="7">CR-DP1</strain>
    </source>
</reference>
<evidence type="ECO:0000256" key="2">
    <source>
        <dbReference type="ARBA" id="ARBA00022729"/>
    </source>
</evidence>
<dbReference type="EMBL" id="LAEV01000658">
    <property type="protein sequence ID" value="KKA29858.1"/>
    <property type="molecule type" value="Genomic_DNA"/>
</dbReference>
<dbReference type="Gene3D" id="3.20.20.80">
    <property type="entry name" value="Glycosidases"/>
    <property type="match status" value="1"/>
</dbReference>
<protein>
    <submittedName>
        <fullName evidence="7">Uncharacterized protein</fullName>
    </submittedName>
</protein>
<keyword evidence="8" id="KW-1185">Reference proteome</keyword>
<dbReference type="Pfam" id="PF02057">
    <property type="entry name" value="Glyco_hydro_59"/>
    <property type="match status" value="1"/>
</dbReference>
<evidence type="ECO:0000256" key="3">
    <source>
        <dbReference type="ARBA" id="ARBA00022801"/>
    </source>
</evidence>
<feature type="signal peptide" evidence="4">
    <location>
        <begin position="1"/>
        <end position="17"/>
    </location>
</feature>
<dbReference type="SUPFAM" id="SSF51011">
    <property type="entry name" value="Glycosyl hydrolase domain"/>
    <property type="match status" value="1"/>
</dbReference>
<sequence length="481" mass="51822">MHSSYFLALVAAHMAAAATTVSVSPSVKHQNIDGFGMSQAFGRATQFKALSEGPRKQGLDYLFSTTTGAGFSIIRNRIGSGGYGDSIEPTSPGSATATPKYVWDDNDEGQVWFSQQAVSYGVSTVYANAWSAPVFMRTAENYGRLCGVEGETCSTGDWRQAYVDMIIQYIGYYKAINIPITHVGFLNEPDGSNFMLSSAEQAADVIPMLRESLDSKGYQDILMTCCDNIGWKSQQNYTQQLNKADMMKYLGVISSHGYSSAPTDPMGNTNLPTWITEDADLSDKWCTTWYADGNLCEGFSWALRVADGMVNAGLSAYLYWEGVEVNQQQASSYLVLATGNNVYPSGRLWAFAHWSRYIRPGATRIGATTSAPDMIVGAFENKDGSYVVVLTNSATYAQEMEVDLSGASVSAVAEAVSSDNNAQMAKTTATLSGGKVLVSVPAKGVVTVKLTSSYASVASKEAVSSSKASRDCKSKRVAREF</sequence>
<proteinExistence type="inferred from homology"/>
<dbReference type="GO" id="GO:0004348">
    <property type="term" value="F:glucosylceramidase activity"/>
    <property type="evidence" value="ECO:0007669"/>
    <property type="project" value="InterPro"/>
</dbReference>
<dbReference type="InterPro" id="IPR001139">
    <property type="entry name" value="Glyco_hydro_30"/>
</dbReference>
<accession>A0A0F4ZJ15</accession>
<feature type="domain" description="Glycosyl hydrolase family 30 beta sandwich" evidence="6">
    <location>
        <begin position="361"/>
        <end position="447"/>
    </location>
</feature>
<dbReference type="Gene3D" id="2.60.40.1180">
    <property type="entry name" value="Golgi alpha-mannosidase II"/>
    <property type="match status" value="1"/>
</dbReference>
<dbReference type="AlphaFoldDB" id="A0A0F4ZJ15"/>
<dbReference type="Proteomes" id="UP000033483">
    <property type="component" value="Unassembled WGS sequence"/>
</dbReference>
<name>A0A0F4ZJ15_9PEZI</name>
<evidence type="ECO:0000313" key="7">
    <source>
        <dbReference type="EMBL" id="KKA29858.1"/>
    </source>
</evidence>
<dbReference type="InterPro" id="IPR017853">
    <property type="entry name" value="GH"/>
</dbReference>
<dbReference type="Pfam" id="PF17189">
    <property type="entry name" value="Glyco_hydro_30C"/>
    <property type="match status" value="1"/>
</dbReference>
<keyword evidence="2 4" id="KW-0732">Signal</keyword>
<feature type="domain" description="Glycosyl hydrolase family 59 catalytic" evidence="5">
    <location>
        <begin position="51"/>
        <end position="325"/>
    </location>
</feature>
<dbReference type="GO" id="GO:0006680">
    <property type="term" value="P:glucosylceramide catabolic process"/>
    <property type="evidence" value="ECO:0007669"/>
    <property type="project" value="TreeGrafter"/>
</dbReference>
<dbReference type="InterPro" id="IPR013780">
    <property type="entry name" value="Glyco_hydro_b"/>
</dbReference>
<dbReference type="PANTHER" id="PTHR11069:SF23">
    <property type="entry name" value="LYSOSOMAL ACID GLUCOSYLCERAMIDASE"/>
    <property type="match status" value="1"/>
</dbReference>